<sequence>MSDILCRRSGSSEVSASWREQGGMLACRANFSHALEVSSSGTTYLVYSEAGVNSRSASRETDIDQRGNMTTLAISFPGVPADGSSTDMLVCMPTCVAALFPVQQHGTCKASSSMTPWHQDWGRIYIL</sequence>
<accession>F2RTB4</accession>
<keyword evidence="2" id="KW-1185">Reference proteome</keyword>
<reference evidence="2" key="1">
    <citation type="journal article" date="2012" name="MBio">
        <title>Comparative genome analysis of Trichophyton rubrum and related dermatophytes reveals candidate genes involved in infection.</title>
        <authorList>
            <person name="Martinez D.A."/>
            <person name="Oliver B.G."/>
            <person name="Graeser Y."/>
            <person name="Goldberg J.M."/>
            <person name="Li W."/>
            <person name="Martinez-Rossi N.M."/>
            <person name="Monod M."/>
            <person name="Shelest E."/>
            <person name="Barton R.C."/>
            <person name="Birch E."/>
            <person name="Brakhage A.A."/>
            <person name="Chen Z."/>
            <person name="Gurr S.J."/>
            <person name="Heiman D."/>
            <person name="Heitman J."/>
            <person name="Kosti I."/>
            <person name="Rossi A."/>
            <person name="Saif S."/>
            <person name="Samalova M."/>
            <person name="Saunders C.W."/>
            <person name="Shea T."/>
            <person name="Summerbell R.C."/>
            <person name="Xu J."/>
            <person name="Young S."/>
            <person name="Zeng Q."/>
            <person name="Birren B.W."/>
            <person name="Cuomo C.A."/>
            <person name="White T.C."/>
        </authorList>
    </citation>
    <scope>NUCLEOTIDE SEQUENCE [LARGE SCALE GENOMIC DNA]</scope>
    <source>
        <strain evidence="2">CBS 112818</strain>
    </source>
</reference>
<dbReference type="EMBL" id="GG698483">
    <property type="protein sequence ID" value="EGD94563.1"/>
    <property type="molecule type" value="Genomic_DNA"/>
</dbReference>
<dbReference type="AlphaFoldDB" id="F2RTB4"/>
<proteinExistence type="predicted"/>
<evidence type="ECO:0000313" key="1">
    <source>
        <dbReference type="EMBL" id="EGD94563.1"/>
    </source>
</evidence>
<gene>
    <name evidence="1" type="ORF">TESG_08333</name>
</gene>
<dbReference type="Proteomes" id="UP000009172">
    <property type="component" value="Unassembled WGS sequence"/>
</dbReference>
<organism evidence="1 2">
    <name type="scientific">Trichophyton tonsurans (strain CBS 112818)</name>
    <name type="common">Scalp ringworm fungus</name>
    <dbReference type="NCBI Taxonomy" id="647933"/>
    <lineage>
        <taxon>Eukaryota</taxon>
        <taxon>Fungi</taxon>
        <taxon>Dikarya</taxon>
        <taxon>Ascomycota</taxon>
        <taxon>Pezizomycotina</taxon>
        <taxon>Eurotiomycetes</taxon>
        <taxon>Eurotiomycetidae</taxon>
        <taxon>Onygenales</taxon>
        <taxon>Arthrodermataceae</taxon>
        <taxon>Trichophyton</taxon>
    </lineage>
</organism>
<dbReference type="HOGENOM" id="CLU_1972071_0_0_1"/>
<name>F2RTB4_TRIT1</name>
<protein>
    <submittedName>
        <fullName evidence="1">Uncharacterized protein</fullName>
    </submittedName>
</protein>
<evidence type="ECO:0000313" key="2">
    <source>
        <dbReference type="Proteomes" id="UP000009172"/>
    </source>
</evidence>